<evidence type="ECO:0000313" key="2">
    <source>
        <dbReference type="Proteomes" id="UP000244168"/>
    </source>
</evidence>
<accession>A0A2T5J7L3</accession>
<proteinExistence type="predicted"/>
<protein>
    <submittedName>
        <fullName evidence="1">Uncharacterized protein</fullName>
    </submittedName>
</protein>
<keyword evidence="2" id="KW-1185">Reference proteome</keyword>
<reference evidence="1 2" key="1">
    <citation type="submission" date="2018-04" db="EMBL/GenBank/DDBJ databases">
        <title>Genomic Encyclopedia of Archaeal and Bacterial Type Strains, Phase II (KMG-II): from individual species to whole genera.</title>
        <authorList>
            <person name="Goeker M."/>
        </authorList>
    </citation>
    <scope>NUCLEOTIDE SEQUENCE [LARGE SCALE GENOMIC DNA]</scope>
    <source>
        <strain evidence="1 2">DSM 26809</strain>
    </source>
</reference>
<name>A0A2T5J7L3_9SPHI</name>
<sequence length="137" mass="15816">MRLNSVQSTSPFIMEKQHDPNQLLTSLQQLLQQIKRLATFAYSESNAFALTLLNRKRLELEENLVEELLHNAPPQQLHKSNTLKSILLCYRPSLRRRLKAIDSSLEHYYKEGLAGLQNEVENLISLITPGFNRMQVS</sequence>
<evidence type="ECO:0000313" key="1">
    <source>
        <dbReference type="EMBL" id="PTQ95140.1"/>
    </source>
</evidence>
<dbReference type="Proteomes" id="UP000244168">
    <property type="component" value="Unassembled WGS sequence"/>
</dbReference>
<comment type="caution">
    <text evidence="1">The sequence shown here is derived from an EMBL/GenBank/DDBJ whole genome shotgun (WGS) entry which is preliminary data.</text>
</comment>
<gene>
    <name evidence="1" type="ORF">C8P68_106355</name>
</gene>
<dbReference type="AlphaFoldDB" id="A0A2T5J7L3"/>
<dbReference type="EMBL" id="QAOQ01000006">
    <property type="protein sequence ID" value="PTQ95140.1"/>
    <property type="molecule type" value="Genomic_DNA"/>
</dbReference>
<organism evidence="1 2">
    <name type="scientific">Mucilaginibacter yixingensis</name>
    <dbReference type="NCBI Taxonomy" id="1295612"/>
    <lineage>
        <taxon>Bacteria</taxon>
        <taxon>Pseudomonadati</taxon>
        <taxon>Bacteroidota</taxon>
        <taxon>Sphingobacteriia</taxon>
        <taxon>Sphingobacteriales</taxon>
        <taxon>Sphingobacteriaceae</taxon>
        <taxon>Mucilaginibacter</taxon>
    </lineage>
</organism>